<organism evidence="2">
    <name type="scientific">Hellea balneolensis</name>
    <dbReference type="NCBI Taxonomy" id="287478"/>
    <lineage>
        <taxon>Bacteria</taxon>
        <taxon>Pseudomonadati</taxon>
        <taxon>Pseudomonadota</taxon>
        <taxon>Alphaproteobacteria</taxon>
        <taxon>Maricaulales</taxon>
        <taxon>Robiginitomaculaceae</taxon>
        <taxon>Hellea</taxon>
    </lineage>
</organism>
<dbReference type="PANTHER" id="PTHR11102">
    <property type="entry name" value="SEL-1-LIKE PROTEIN"/>
    <property type="match status" value="1"/>
</dbReference>
<dbReference type="PANTHER" id="PTHR11102:SF160">
    <property type="entry name" value="ERAD-ASSOCIATED E3 UBIQUITIN-PROTEIN LIGASE COMPONENT HRD3"/>
    <property type="match status" value="1"/>
</dbReference>
<feature type="signal peptide" evidence="1">
    <location>
        <begin position="1"/>
        <end position="34"/>
    </location>
</feature>
<dbReference type="SUPFAM" id="SSF81901">
    <property type="entry name" value="HCP-like"/>
    <property type="match status" value="2"/>
</dbReference>
<dbReference type="Pfam" id="PF08238">
    <property type="entry name" value="Sel1"/>
    <property type="match status" value="6"/>
</dbReference>
<reference evidence="2" key="1">
    <citation type="journal article" date="2020" name="mSystems">
        <title>Genome- and Community-Level Interaction Insights into Carbon Utilization and Element Cycling Functions of Hydrothermarchaeota in Hydrothermal Sediment.</title>
        <authorList>
            <person name="Zhou Z."/>
            <person name="Liu Y."/>
            <person name="Xu W."/>
            <person name="Pan J."/>
            <person name="Luo Z.H."/>
            <person name="Li M."/>
        </authorList>
    </citation>
    <scope>NUCLEOTIDE SEQUENCE [LARGE SCALE GENOMIC DNA]</scope>
    <source>
        <strain evidence="2">HyVt-489</strain>
    </source>
</reference>
<evidence type="ECO:0000313" key="2">
    <source>
        <dbReference type="EMBL" id="HFB55468.1"/>
    </source>
</evidence>
<dbReference type="InterPro" id="IPR011990">
    <property type="entry name" value="TPR-like_helical_dom_sf"/>
</dbReference>
<accession>A0A7C3C668</accession>
<dbReference type="InterPro" id="IPR006597">
    <property type="entry name" value="Sel1-like"/>
</dbReference>
<dbReference type="AlphaFoldDB" id="A0A7C3C668"/>
<name>A0A7C3C668_9PROT</name>
<dbReference type="InterPro" id="IPR050767">
    <property type="entry name" value="Sel1_AlgK"/>
</dbReference>
<dbReference type="EMBL" id="DRMN01000392">
    <property type="protein sequence ID" value="HFB55468.1"/>
    <property type="molecule type" value="Genomic_DNA"/>
</dbReference>
<protein>
    <submittedName>
        <fullName evidence="2">Sel1 repeat family protein</fullName>
    </submittedName>
</protein>
<sequence length="377" mass="40213">MGSSTRPGIRAGAALGLVCTLLAATALPAQPVIAQTSSPFSVTQQDKPTSTLTPQAVLEAYDAKDYITAMVIGKFVASDGDANTQALLGYMLEHGQGGDVDITEAISWYKKAAAQGQTDAMVALGELALAGQGGLSRTGALSWFTKAAKVDRTDAMLALARLYDGGKGILPNPAEARSWRIKAANLGDAQAARELGDDSFDTNSVEALKWYEKAAALGDIDSAYIAAIMYAENYEIKPNNARMTELLAQAAQAGHPAAMADYGLLVYQGNGVERSAEQAALWFEKSAHAGDPEGRFLYAYTLAKGDGIAQDFEEAYYWLLRAESDTPTTLGTSSDYDKDRTELKRRLEDNVASEILTRARKRVASENLFSGQNTTGP</sequence>
<dbReference type="Proteomes" id="UP000886042">
    <property type="component" value="Unassembled WGS sequence"/>
</dbReference>
<dbReference type="SMART" id="SM00671">
    <property type="entry name" value="SEL1"/>
    <property type="match status" value="7"/>
</dbReference>
<feature type="chain" id="PRO_5028065059" evidence="1">
    <location>
        <begin position="35"/>
        <end position="377"/>
    </location>
</feature>
<evidence type="ECO:0000256" key="1">
    <source>
        <dbReference type="SAM" id="SignalP"/>
    </source>
</evidence>
<gene>
    <name evidence="2" type="ORF">ENJ46_06040</name>
</gene>
<comment type="caution">
    <text evidence="2">The sequence shown here is derived from an EMBL/GenBank/DDBJ whole genome shotgun (WGS) entry which is preliminary data.</text>
</comment>
<proteinExistence type="predicted"/>
<keyword evidence="1" id="KW-0732">Signal</keyword>
<dbReference type="Gene3D" id="1.25.40.10">
    <property type="entry name" value="Tetratricopeptide repeat domain"/>
    <property type="match status" value="2"/>
</dbReference>